<evidence type="ECO:0000256" key="2">
    <source>
        <dbReference type="ARBA" id="ARBA00022475"/>
    </source>
</evidence>
<dbReference type="STRING" id="1391653.AKJ08_0768"/>
<keyword evidence="6 8" id="KW-0129">CBS domain</keyword>
<dbReference type="Pfam" id="PF03471">
    <property type="entry name" value="CorC_HlyC"/>
    <property type="match status" value="1"/>
</dbReference>
<dbReference type="PANTHER" id="PTHR43099:SF5">
    <property type="entry name" value="HLYC_CORC FAMILY TRANSPORTER"/>
    <property type="match status" value="1"/>
</dbReference>
<dbReference type="InterPro" id="IPR044751">
    <property type="entry name" value="Ion_transp-like_CBS"/>
</dbReference>
<dbReference type="InterPro" id="IPR016169">
    <property type="entry name" value="FAD-bd_PCMH_sub2"/>
</dbReference>
<dbReference type="PATRIC" id="fig|1391653.3.peg.788"/>
<comment type="subcellular location">
    <subcellularLocation>
        <location evidence="1">Cell membrane</location>
        <topology evidence="1">Multi-pass membrane protein</topology>
    </subcellularLocation>
</comment>
<evidence type="ECO:0000256" key="4">
    <source>
        <dbReference type="ARBA" id="ARBA00022737"/>
    </source>
</evidence>
<evidence type="ECO:0000313" key="14">
    <source>
        <dbReference type="Proteomes" id="UP000055590"/>
    </source>
</evidence>
<dbReference type="InterPro" id="IPR036318">
    <property type="entry name" value="FAD-bd_PCMH-like_sf"/>
</dbReference>
<feature type="transmembrane region" description="Helical" evidence="10">
    <location>
        <begin position="60"/>
        <end position="79"/>
    </location>
</feature>
<dbReference type="InterPro" id="IPR002550">
    <property type="entry name" value="CNNM"/>
</dbReference>
<feature type="domain" description="CBS" evidence="11">
    <location>
        <begin position="287"/>
        <end position="344"/>
    </location>
</feature>
<evidence type="ECO:0000256" key="8">
    <source>
        <dbReference type="PROSITE-ProRule" id="PRU00703"/>
    </source>
</evidence>
<evidence type="ECO:0000259" key="11">
    <source>
        <dbReference type="PROSITE" id="PS51371"/>
    </source>
</evidence>
<evidence type="ECO:0000256" key="6">
    <source>
        <dbReference type="ARBA" id="ARBA00023122"/>
    </source>
</evidence>
<keyword evidence="5 9" id="KW-1133">Transmembrane helix</keyword>
<dbReference type="Pfam" id="PF00571">
    <property type="entry name" value="CBS"/>
    <property type="match status" value="1"/>
</dbReference>
<dbReference type="Gene3D" id="3.30.465.10">
    <property type="match status" value="1"/>
</dbReference>
<feature type="transmembrane region" description="Helical" evidence="10">
    <location>
        <begin position="99"/>
        <end position="124"/>
    </location>
</feature>
<dbReference type="InterPro" id="IPR000644">
    <property type="entry name" value="CBS_dom"/>
</dbReference>
<dbReference type="SMART" id="SM01091">
    <property type="entry name" value="CorC_HlyC"/>
    <property type="match status" value="1"/>
</dbReference>
<sequence>METPWLGLGAALFLVFANGFFVATEFAIVKIRGTRLDELAKAGNRRAAAARRVVDRLDEYLSATQLGITLASLGLGWLGEPAFAQVIRPLLAPIGLSETGVHAVAIVLAFILITFLHIVLGELAPKSLAIQRPEGVSLAVAGPMKLFLFLFYPLIWALNSIAAAVLRVAGLETPKGGDLGHSEEELRLIISAMRATSGVPRERLDMLERTIRLPGKTARDLMVARGDIAFLRMDQTPEERRQIAVVSRHTRYPVVEEDLDQIAGILNLKDFFLRGEEPTSSAQLREVLREPLYVPESMRADILLREFRRKRQHLAIVVDEYGGTAGLVTVEDLVAAVLGELQDEFVTWGPSIVSLPSGAFAVDPTTSVDDFGDHFGLELDEHEVSTVGGLIMMRLDRIPLTGDRIQVGPIELVVEEMRGPKIVRVLAKRAAPAPALED</sequence>
<keyword evidence="3 9" id="KW-0812">Transmembrane</keyword>
<dbReference type="Proteomes" id="UP000055590">
    <property type="component" value="Chromosome"/>
</dbReference>
<dbReference type="PROSITE" id="PS51846">
    <property type="entry name" value="CNNM"/>
    <property type="match status" value="1"/>
</dbReference>
<dbReference type="PROSITE" id="PS51371">
    <property type="entry name" value="CBS"/>
    <property type="match status" value="1"/>
</dbReference>
<dbReference type="PANTHER" id="PTHR43099">
    <property type="entry name" value="UPF0053 PROTEIN YRKA"/>
    <property type="match status" value="1"/>
</dbReference>
<accession>A0A0K1PAD9</accession>
<dbReference type="CDD" id="cd04590">
    <property type="entry name" value="CBS_pair_CorC_HlyC_assoc"/>
    <property type="match status" value="1"/>
</dbReference>
<dbReference type="GO" id="GO:0050660">
    <property type="term" value="F:flavin adenine dinucleotide binding"/>
    <property type="evidence" value="ECO:0007669"/>
    <property type="project" value="InterPro"/>
</dbReference>
<feature type="transmembrane region" description="Helical" evidence="10">
    <location>
        <begin position="6"/>
        <end position="29"/>
    </location>
</feature>
<organism evidence="13 14">
    <name type="scientific">Vulgatibacter incomptus</name>
    <dbReference type="NCBI Taxonomy" id="1391653"/>
    <lineage>
        <taxon>Bacteria</taxon>
        <taxon>Pseudomonadati</taxon>
        <taxon>Myxococcota</taxon>
        <taxon>Myxococcia</taxon>
        <taxon>Myxococcales</taxon>
        <taxon>Cystobacterineae</taxon>
        <taxon>Vulgatibacteraceae</taxon>
        <taxon>Vulgatibacter</taxon>
    </lineage>
</organism>
<evidence type="ECO:0000256" key="9">
    <source>
        <dbReference type="PROSITE-ProRule" id="PRU01193"/>
    </source>
</evidence>
<dbReference type="Gene3D" id="3.10.580.10">
    <property type="entry name" value="CBS-domain"/>
    <property type="match status" value="1"/>
</dbReference>
<dbReference type="FunFam" id="3.10.580.10:FF:000002">
    <property type="entry name" value="Magnesium/cobalt efflux protein CorC"/>
    <property type="match status" value="1"/>
</dbReference>
<evidence type="ECO:0000256" key="10">
    <source>
        <dbReference type="SAM" id="Phobius"/>
    </source>
</evidence>
<dbReference type="SUPFAM" id="SSF54631">
    <property type="entry name" value="CBS-domain pair"/>
    <property type="match status" value="1"/>
</dbReference>
<protein>
    <submittedName>
        <fullName evidence="13">Magnesium and cobalt efflux protein CorC</fullName>
    </submittedName>
</protein>
<gene>
    <name evidence="13" type="ORF">AKJ08_0768</name>
</gene>
<evidence type="ECO:0000259" key="12">
    <source>
        <dbReference type="PROSITE" id="PS51846"/>
    </source>
</evidence>
<evidence type="ECO:0000256" key="3">
    <source>
        <dbReference type="ARBA" id="ARBA00022692"/>
    </source>
</evidence>
<feature type="domain" description="CNNM transmembrane" evidence="12">
    <location>
        <begin position="1"/>
        <end position="208"/>
    </location>
</feature>
<dbReference type="RefSeq" id="WP_050724834.1">
    <property type="nucleotide sequence ID" value="NZ_CP012332.1"/>
</dbReference>
<dbReference type="GO" id="GO:0005886">
    <property type="term" value="C:plasma membrane"/>
    <property type="evidence" value="ECO:0007669"/>
    <property type="project" value="UniProtKB-SubCell"/>
</dbReference>
<dbReference type="Pfam" id="PF01595">
    <property type="entry name" value="CNNM"/>
    <property type="match status" value="1"/>
</dbReference>
<keyword evidence="2" id="KW-1003">Cell membrane</keyword>
<dbReference type="InterPro" id="IPR051676">
    <property type="entry name" value="UPF0053_domain"/>
</dbReference>
<keyword evidence="4" id="KW-0677">Repeat</keyword>
<proteinExistence type="predicted"/>
<dbReference type="SUPFAM" id="SSF56176">
    <property type="entry name" value="FAD-binding/transporter-associated domain-like"/>
    <property type="match status" value="1"/>
</dbReference>
<name>A0A0K1PAD9_9BACT</name>
<dbReference type="AlphaFoldDB" id="A0A0K1PAD9"/>
<dbReference type="OrthoDB" id="9798188at2"/>
<feature type="transmembrane region" description="Helical" evidence="10">
    <location>
        <begin position="136"/>
        <end position="158"/>
    </location>
</feature>
<evidence type="ECO:0000256" key="5">
    <source>
        <dbReference type="ARBA" id="ARBA00022989"/>
    </source>
</evidence>
<dbReference type="InterPro" id="IPR046342">
    <property type="entry name" value="CBS_dom_sf"/>
</dbReference>
<evidence type="ECO:0000256" key="7">
    <source>
        <dbReference type="ARBA" id="ARBA00023136"/>
    </source>
</evidence>
<dbReference type="EMBL" id="CP012332">
    <property type="protein sequence ID" value="AKU90381.1"/>
    <property type="molecule type" value="Genomic_DNA"/>
</dbReference>
<keyword evidence="14" id="KW-1185">Reference proteome</keyword>
<evidence type="ECO:0000313" key="13">
    <source>
        <dbReference type="EMBL" id="AKU90381.1"/>
    </source>
</evidence>
<reference evidence="13 14" key="1">
    <citation type="submission" date="2015-08" db="EMBL/GenBank/DDBJ databases">
        <authorList>
            <person name="Babu N.S."/>
            <person name="Beckwith C.J."/>
            <person name="Beseler K.G."/>
            <person name="Brison A."/>
            <person name="Carone J.V."/>
            <person name="Caskin T.P."/>
            <person name="Diamond M."/>
            <person name="Durham M.E."/>
            <person name="Foxe J.M."/>
            <person name="Go M."/>
            <person name="Henderson B.A."/>
            <person name="Jones I.B."/>
            <person name="McGettigan J.A."/>
            <person name="Micheletti S.J."/>
            <person name="Nasrallah M.E."/>
            <person name="Ortiz D."/>
            <person name="Piller C.R."/>
            <person name="Privatt S.R."/>
            <person name="Schneider S.L."/>
            <person name="Sharp S."/>
            <person name="Smith T.C."/>
            <person name="Stanton J.D."/>
            <person name="Ullery H.E."/>
            <person name="Wilson R.J."/>
            <person name="Serrano M.G."/>
            <person name="Buck G."/>
            <person name="Lee V."/>
            <person name="Wang Y."/>
            <person name="Carvalho R."/>
            <person name="Voegtly L."/>
            <person name="Shi R."/>
            <person name="Duckworth R."/>
            <person name="Johnson A."/>
            <person name="Loviza R."/>
            <person name="Walstead R."/>
            <person name="Shah Z."/>
            <person name="Kiflezghi M."/>
            <person name="Wade K."/>
            <person name="Ball S.L."/>
            <person name="Bradley K.W."/>
            <person name="Asai D.J."/>
            <person name="Bowman C.A."/>
            <person name="Russell D.A."/>
            <person name="Pope W.H."/>
            <person name="Jacobs-Sera D."/>
            <person name="Hendrix R.W."/>
            <person name="Hatfull G.F."/>
        </authorList>
    </citation>
    <scope>NUCLEOTIDE SEQUENCE [LARGE SCALE GENOMIC DNA]</scope>
    <source>
        <strain evidence="13 14">DSM 27710</strain>
    </source>
</reference>
<evidence type="ECO:0000256" key="1">
    <source>
        <dbReference type="ARBA" id="ARBA00004651"/>
    </source>
</evidence>
<dbReference type="KEGG" id="vin:AKJ08_0768"/>
<keyword evidence="7 9" id="KW-0472">Membrane</keyword>
<dbReference type="InterPro" id="IPR005170">
    <property type="entry name" value="Transptr-assoc_dom"/>
</dbReference>